<dbReference type="InterPro" id="IPR032675">
    <property type="entry name" value="LRR_dom_sf"/>
</dbReference>
<dbReference type="PROSITE" id="PS51450">
    <property type="entry name" value="LRR"/>
    <property type="match status" value="1"/>
</dbReference>
<name>E3LI68_CAERE</name>
<proteinExistence type="predicted"/>
<protein>
    <submittedName>
        <fullName evidence="1">Uncharacterized protein</fullName>
    </submittedName>
</protein>
<dbReference type="EMBL" id="DS268409">
    <property type="protein sequence ID" value="EFO95161.1"/>
    <property type="molecule type" value="Genomic_DNA"/>
</dbReference>
<dbReference type="STRING" id="31234.E3LI68"/>
<dbReference type="PANTHER" id="PTHR12904:SF28">
    <property type="entry name" value="ATP SYNTHASE SUBUNIT ALPHA-RELATED"/>
    <property type="match status" value="1"/>
</dbReference>
<dbReference type="InParanoid" id="E3LI68"/>
<dbReference type="PANTHER" id="PTHR12904">
    <property type="match status" value="1"/>
</dbReference>
<dbReference type="AlphaFoldDB" id="E3LI68"/>
<gene>
    <name evidence="1" type="ORF">CRE_08898</name>
</gene>
<dbReference type="eggNOG" id="KOG3665">
    <property type="taxonomic scope" value="Eukaryota"/>
</dbReference>
<dbReference type="Proteomes" id="UP000008281">
    <property type="component" value="Unassembled WGS sequence"/>
</dbReference>
<dbReference type="OrthoDB" id="5838776at2759"/>
<dbReference type="InterPro" id="IPR051341">
    <property type="entry name" value="Zyg-11_UBL_adapter"/>
</dbReference>
<dbReference type="Gene3D" id="3.80.10.10">
    <property type="entry name" value="Ribonuclease Inhibitor"/>
    <property type="match status" value="1"/>
</dbReference>
<accession>E3LI68</accession>
<sequence>MSVPSLLDLTTHRVITCIRAETFPPTSCQLDPDLSNRLFDEHNKIFHQPVTRLVAKDLCSLLNVTKIDISETILARNELIIMKNMNLVSLVMGDLTELGPNNTESQNRIKLDAMLRNCLNETTLQQLRHLDLSSTGVYYFRGWLESVRLFICIYFTIKPFQISKMFPSLISFSVASEQLSLTEFRTICTKFRNLRVLDISDTGLRSLDGISNLPNIEILAIGGLRSLTSLGMLEIFELKNIRVLDLSSRVDLRAHTRMFDSFLNCNKVLPELRSIDLSGTFIFLDRLENFIKTHPTVEQISLLETSCSDLQTVYPGIQILVQKCLPTACVSLRHYTKLKNYNSTGVVLENTFWLMFEKLDKENESTIRDWFHAICEAIKQFPVEVRIDKWVIKCLHQISRKQSIHTLSLAERHELVNVLFKLCDNRLDYKENELEAEVIHGVWLILGNKYFLSTPNLNVRKIFENALEYCLIEKARPIQSVCMKIMKFTFKIMKPEDQKEMFGNLDICRDLVESLNFFYRTKKFKKYQFVLKFIIKIVEYHPENFVKVGGVSIFVRHLIRYSQVEILKMLKVLALTGNSKFIRELSTPENVRGFVRYLHKCKPKLNYFTNVNSLSEKTFLVCCILSVIVYSIDEKRFNSIYWKNIVKLLKEVLTTLAEEPGYPCVHLEEVFETYFEKRTMDVRQGPIQDIQCHREEKGACFYC</sequence>
<dbReference type="SUPFAM" id="SSF52047">
    <property type="entry name" value="RNI-like"/>
    <property type="match status" value="1"/>
</dbReference>
<dbReference type="InterPro" id="IPR001611">
    <property type="entry name" value="Leu-rich_rpt"/>
</dbReference>
<dbReference type="HOGENOM" id="CLU_471933_0_0_1"/>
<dbReference type="GO" id="GO:0031462">
    <property type="term" value="C:Cul2-RING ubiquitin ligase complex"/>
    <property type="evidence" value="ECO:0007669"/>
    <property type="project" value="TreeGrafter"/>
</dbReference>
<evidence type="ECO:0000313" key="1">
    <source>
        <dbReference type="EMBL" id="EFO95161.1"/>
    </source>
</evidence>
<keyword evidence="2" id="KW-1185">Reference proteome</keyword>
<evidence type="ECO:0000313" key="2">
    <source>
        <dbReference type="Proteomes" id="UP000008281"/>
    </source>
</evidence>
<reference evidence="1" key="1">
    <citation type="submission" date="2007-07" db="EMBL/GenBank/DDBJ databases">
        <title>PCAP assembly of the Caenorhabditis remanei genome.</title>
        <authorList>
            <consortium name="The Caenorhabditis remanei Sequencing Consortium"/>
            <person name="Wilson R.K."/>
        </authorList>
    </citation>
    <scope>NUCLEOTIDE SEQUENCE [LARGE SCALE GENOMIC DNA]</scope>
    <source>
        <strain evidence="1">PB4641</strain>
    </source>
</reference>
<organism evidence="2">
    <name type="scientific">Caenorhabditis remanei</name>
    <name type="common">Caenorhabditis vulgaris</name>
    <dbReference type="NCBI Taxonomy" id="31234"/>
    <lineage>
        <taxon>Eukaryota</taxon>
        <taxon>Metazoa</taxon>
        <taxon>Ecdysozoa</taxon>
        <taxon>Nematoda</taxon>
        <taxon>Chromadorea</taxon>
        <taxon>Rhabditida</taxon>
        <taxon>Rhabditina</taxon>
        <taxon>Rhabditomorpha</taxon>
        <taxon>Rhabditoidea</taxon>
        <taxon>Rhabditidae</taxon>
        <taxon>Peloderinae</taxon>
        <taxon>Caenorhabditis</taxon>
    </lineage>
</organism>